<gene>
    <name evidence="1" type="ORF">DAMO_1352</name>
</gene>
<accession>D5MF83</accession>
<organism evidence="1 2">
    <name type="scientific">Methylomirabilis oxygeniifera</name>
    <dbReference type="NCBI Taxonomy" id="671143"/>
    <lineage>
        <taxon>Bacteria</taxon>
        <taxon>Candidatus Methylomirabilota</taxon>
        <taxon>Candidatus Methylomirabilia</taxon>
        <taxon>Candidatus Methylomirabilales</taxon>
        <taxon>Candidatus Methylomirabilaceae</taxon>
        <taxon>Candidatus Methylomirabilis</taxon>
    </lineage>
</organism>
<dbReference type="EMBL" id="FP565575">
    <property type="protein sequence ID" value="CBE68412.1"/>
    <property type="molecule type" value="Genomic_DNA"/>
</dbReference>
<dbReference type="AlphaFoldDB" id="D5MF83"/>
<proteinExistence type="predicted"/>
<sequence length="43" mass="5195">MNLRWNPHHEFAAEMAGRYRFGYGLTFFMHIPHDIVNHFTNAF</sequence>
<dbReference type="HOGENOM" id="CLU_3231139_0_0_0"/>
<dbReference type="Proteomes" id="UP000006898">
    <property type="component" value="Chromosome"/>
</dbReference>
<evidence type="ECO:0000313" key="2">
    <source>
        <dbReference type="Proteomes" id="UP000006898"/>
    </source>
</evidence>
<dbReference type="KEGG" id="mox:DAMO_1352"/>
<protein>
    <submittedName>
        <fullName evidence="1">Uncharacterized protein</fullName>
    </submittedName>
</protein>
<reference evidence="1 2" key="1">
    <citation type="journal article" date="2010" name="Nature">
        <title>Nitrite-driven anaerobic methane oxidation by oxygenic bacteria.</title>
        <authorList>
            <person name="Ettwig K.F."/>
            <person name="Butler M.K."/>
            <person name="Le Paslier D."/>
            <person name="Pelletier E."/>
            <person name="Mangenot S."/>
            <person name="Kuypers M.M.M."/>
            <person name="Schreiber F."/>
            <person name="Dutilh B.E."/>
            <person name="Zedelius J."/>
            <person name="de Beer D."/>
            <person name="Gloerich J."/>
            <person name="Wessels H.J.C.T."/>
            <person name="van Allen T."/>
            <person name="Luesken F."/>
            <person name="Wu M."/>
            <person name="van de Pas-Schoonen K.T."/>
            <person name="Op den Camp H.J.M."/>
            <person name="Janssen-Megens E.M."/>
            <person name="Francoijs K-J."/>
            <person name="Stunnenberg H."/>
            <person name="Weissenbach J."/>
            <person name="Jetten M.S.M."/>
            <person name="Strous M."/>
        </authorList>
    </citation>
    <scope>NUCLEOTIDE SEQUENCE [LARGE SCALE GENOMIC DNA]</scope>
</reference>
<evidence type="ECO:0000313" key="1">
    <source>
        <dbReference type="EMBL" id="CBE68412.1"/>
    </source>
</evidence>
<name>D5MF83_METO1</name>